<sequence length="156" mass="18171">MIYHFTIYNRNGACLFHEKWHTGKTVNYSDPEEEKRLLFGLIFSLKEFVQKIAPVAQTDPFSADHATTPHSDGLQRYQTKSYTCHHYETPSGLRFILFTDNNAGDLTTVLKYIYSHYYIDFVVTNPLSNVNSTKAITSQLFRTQVKQYLENLPCFR</sequence>
<dbReference type="InterPro" id="IPR011012">
    <property type="entry name" value="Longin-like_dom_sf"/>
</dbReference>
<dbReference type="Proteomes" id="UP001146120">
    <property type="component" value="Unassembled WGS sequence"/>
</dbReference>
<comment type="subunit">
    <text evidence="6">Part of the multisubunit transport protein particle (TRAPP) complex.</text>
</comment>
<dbReference type="Pfam" id="PF04099">
    <property type="entry name" value="Sybindin"/>
    <property type="match status" value="1"/>
</dbReference>
<comment type="similarity">
    <text evidence="5">Belongs to the TRAPP small subunits family. BET5 subfamily.</text>
</comment>
<dbReference type="GO" id="GO:0005794">
    <property type="term" value="C:Golgi apparatus"/>
    <property type="evidence" value="ECO:0007669"/>
    <property type="project" value="UniProtKB-SubCell"/>
</dbReference>
<dbReference type="InterPro" id="IPR007233">
    <property type="entry name" value="TRAPPC"/>
</dbReference>
<evidence type="ECO:0000256" key="3">
    <source>
        <dbReference type="ARBA" id="ARBA00022892"/>
    </source>
</evidence>
<keyword evidence="1 6" id="KW-0813">Transport</keyword>
<organism evidence="7 8">
    <name type="scientific">Lagenidium giganteum</name>
    <dbReference type="NCBI Taxonomy" id="4803"/>
    <lineage>
        <taxon>Eukaryota</taxon>
        <taxon>Sar</taxon>
        <taxon>Stramenopiles</taxon>
        <taxon>Oomycota</taxon>
        <taxon>Peronosporomycetes</taxon>
        <taxon>Pythiales</taxon>
        <taxon>Pythiaceae</taxon>
    </lineage>
</organism>
<gene>
    <name evidence="7" type="ORF">N0F65_005985</name>
</gene>
<proteinExistence type="inferred from homology"/>
<dbReference type="PANTHER" id="PTHR23249">
    <property type="entry name" value="TRAFFICKING PROTEIN PARTICLE COMPLEX SUBUNIT"/>
    <property type="match status" value="1"/>
</dbReference>
<dbReference type="EMBL" id="DAKRPA010000025">
    <property type="protein sequence ID" value="DBA02958.1"/>
    <property type="molecule type" value="Genomic_DNA"/>
</dbReference>
<evidence type="ECO:0000256" key="4">
    <source>
        <dbReference type="ARBA" id="ARBA00023034"/>
    </source>
</evidence>
<evidence type="ECO:0000256" key="6">
    <source>
        <dbReference type="RuleBase" id="RU366065"/>
    </source>
</evidence>
<dbReference type="SMART" id="SM01399">
    <property type="entry name" value="Sybindin"/>
    <property type="match status" value="1"/>
</dbReference>
<evidence type="ECO:0000256" key="2">
    <source>
        <dbReference type="ARBA" id="ARBA00022824"/>
    </source>
</evidence>
<dbReference type="GO" id="GO:0006888">
    <property type="term" value="P:endoplasmic reticulum to Golgi vesicle-mediated transport"/>
    <property type="evidence" value="ECO:0007669"/>
    <property type="project" value="UniProtKB-UniRule"/>
</dbReference>
<protein>
    <recommendedName>
        <fullName evidence="6">Trafficking protein particle complex subunit</fullName>
    </recommendedName>
</protein>
<dbReference type="SUPFAM" id="SSF64356">
    <property type="entry name" value="SNARE-like"/>
    <property type="match status" value="1"/>
</dbReference>
<reference evidence="7" key="2">
    <citation type="journal article" date="2023" name="Microbiol Resour">
        <title>Decontamination and Annotation of the Draft Genome Sequence of the Oomycete Lagenidium giganteum ARSEF 373.</title>
        <authorList>
            <person name="Morgan W.R."/>
            <person name="Tartar A."/>
        </authorList>
    </citation>
    <scope>NUCLEOTIDE SEQUENCE</scope>
    <source>
        <strain evidence="7">ARSEF 373</strain>
    </source>
</reference>
<dbReference type="PANTHER" id="PTHR23249:SF16">
    <property type="entry name" value="TRAFFICKING PROTEIN PARTICLE COMPLEX SUBUNIT 1"/>
    <property type="match status" value="1"/>
</dbReference>
<evidence type="ECO:0000313" key="7">
    <source>
        <dbReference type="EMBL" id="DBA02958.1"/>
    </source>
</evidence>
<dbReference type="GO" id="GO:0005783">
    <property type="term" value="C:endoplasmic reticulum"/>
    <property type="evidence" value="ECO:0007669"/>
    <property type="project" value="UniProtKB-SubCell"/>
</dbReference>
<keyword evidence="4 6" id="KW-0333">Golgi apparatus</keyword>
<dbReference type="CDD" id="cd14855">
    <property type="entry name" value="TRAPPC1_MUM2"/>
    <property type="match status" value="1"/>
</dbReference>
<keyword evidence="3 6" id="KW-0931">ER-Golgi transport</keyword>
<evidence type="ECO:0000256" key="5">
    <source>
        <dbReference type="ARBA" id="ARBA00038167"/>
    </source>
</evidence>
<comment type="caution">
    <text evidence="7">The sequence shown here is derived from an EMBL/GenBank/DDBJ whole genome shotgun (WGS) entry which is preliminary data.</text>
</comment>
<accession>A0AAV2ZCP2</accession>
<evidence type="ECO:0000256" key="1">
    <source>
        <dbReference type="ARBA" id="ARBA00022448"/>
    </source>
</evidence>
<reference evidence="7" key="1">
    <citation type="submission" date="2022-11" db="EMBL/GenBank/DDBJ databases">
        <authorList>
            <person name="Morgan W.R."/>
            <person name="Tartar A."/>
        </authorList>
    </citation>
    <scope>NUCLEOTIDE SEQUENCE</scope>
    <source>
        <strain evidence="7">ARSEF 373</strain>
    </source>
</reference>
<dbReference type="GO" id="GO:0030008">
    <property type="term" value="C:TRAPP complex"/>
    <property type="evidence" value="ECO:0007669"/>
    <property type="project" value="UniProtKB-UniRule"/>
</dbReference>
<evidence type="ECO:0000313" key="8">
    <source>
        <dbReference type="Proteomes" id="UP001146120"/>
    </source>
</evidence>
<dbReference type="AlphaFoldDB" id="A0AAV2ZCP2"/>
<keyword evidence="2 6" id="KW-0256">Endoplasmic reticulum</keyword>
<dbReference type="Gene3D" id="3.30.450.70">
    <property type="match status" value="1"/>
</dbReference>
<keyword evidence="8" id="KW-1185">Reference proteome</keyword>
<comment type="subcellular location">
    <subcellularLocation>
        <location evidence="6">Endoplasmic reticulum</location>
    </subcellularLocation>
    <subcellularLocation>
        <location evidence="6">Golgi apparatus</location>
        <location evidence="6">cis-Golgi network</location>
    </subcellularLocation>
</comment>
<name>A0AAV2ZCP2_9STRA</name>